<reference evidence="1 2" key="1">
    <citation type="journal article" date="2024" name="Plant Biotechnol. J.">
        <title>Genome and CRISPR/Cas9 system of a widespread forest tree (Populus alba) in the world.</title>
        <authorList>
            <person name="Liu Y.J."/>
            <person name="Jiang P.F."/>
            <person name="Han X.M."/>
            <person name="Li X.Y."/>
            <person name="Wang H.M."/>
            <person name="Wang Y.J."/>
            <person name="Wang X.X."/>
            <person name="Zeng Q.Y."/>
        </authorList>
    </citation>
    <scope>NUCLEOTIDE SEQUENCE [LARGE SCALE GENOMIC DNA]</scope>
    <source>
        <strain evidence="2">cv. PAL-ZL1</strain>
    </source>
</reference>
<protein>
    <submittedName>
        <fullName evidence="1">Uncharacterized protein</fullName>
    </submittedName>
</protein>
<evidence type="ECO:0000313" key="2">
    <source>
        <dbReference type="Proteomes" id="UP000309997"/>
    </source>
</evidence>
<accession>A0ACC4BIL7</accession>
<dbReference type="Proteomes" id="UP000309997">
    <property type="component" value="Unassembled WGS sequence"/>
</dbReference>
<gene>
    <name evidence="1" type="ORF">D5086_019705</name>
</gene>
<sequence>MRMLHLVFLKRTRNPVNRCLVFAAYHLAGNIGYSPLLVSFFPLENGLHLCISSMTAEAKTQKHSVVVVVSGPAHYELDGQLWHFLDCEVIRTEISKNLEQLLLTLEEHVRKE</sequence>
<dbReference type="EMBL" id="RCHU02000010">
    <property type="protein sequence ID" value="KAL3578201.1"/>
    <property type="molecule type" value="Genomic_DNA"/>
</dbReference>
<keyword evidence="2" id="KW-1185">Reference proteome</keyword>
<proteinExistence type="predicted"/>
<evidence type="ECO:0000313" key="1">
    <source>
        <dbReference type="EMBL" id="KAL3578201.1"/>
    </source>
</evidence>
<organism evidence="1 2">
    <name type="scientific">Populus alba</name>
    <name type="common">White poplar</name>
    <dbReference type="NCBI Taxonomy" id="43335"/>
    <lineage>
        <taxon>Eukaryota</taxon>
        <taxon>Viridiplantae</taxon>
        <taxon>Streptophyta</taxon>
        <taxon>Embryophyta</taxon>
        <taxon>Tracheophyta</taxon>
        <taxon>Spermatophyta</taxon>
        <taxon>Magnoliopsida</taxon>
        <taxon>eudicotyledons</taxon>
        <taxon>Gunneridae</taxon>
        <taxon>Pentapetalae</taxon>
        <taxon>rosids</taxon>
        <taxon>fabids</taxon>
        <taxon>Malpighiales</taxon>
        <taxon>Salicaceae</taxon>
        <taxon>Saliceae</taxon>
        <taxon>Populus</taxon>
    </lineage>
</organism>
<name>A0ACC4BIL7_POPAL</name>
<comment type="caution">
    <text evidence="1">The sequence shown here is derived from an EMBL/GenBank/DDBJ whole genome shotgun (WGS) entry which is preliminary data.</text>
</comment>